<dbReference type="EMBL" id="SRYA01000009">
    <property type="protein sequence ID" value="TGY97244.1"/>
    <property type="molecule type" value="Genomic_DNA"/>
</dbReference>
<proteinExistence type="predicted"/>
<protein>
    <submittedName>
        <fullName evidence="1">Response regulator transcription factor</fullName>
    </submittedName>
</protein>
<dbReference type="Proteomes" id="UP000304953">
    <property type="component" value="Unassembled WGS sequence"/>
</dbReference>
<gene>
    <name evidence="1" type="ORF">E5329_06140</name>
</gene>
<keyword evidence="2" id="KW-1185">Reference proteome</keyword>
<sequence>MTHILLVEDDKSIVTNLTEFLQKEGFAITSVDGQTKALALLEESAPTFDLMLLDVSLAEGNGFATCRAVKSTTNLPVIFLTASGDEYSVVTGLDLGADDYIAKPFRPRELISRIHNIMRRYGKANTVLEYQNLTVDVNRGTVSKDGREILLSALEYRLLLYFMNNKDIVLSRSQLLDALWDMAGEFVNDNTLTVYIKRLREKIEKDPQNPELIKTIRGMGYKMGD</sequence>
<accession>A0AC61RYZ6</accession>
<reference evidence="1" key="1">
    <citation type="submission" date="2019-04" db="EMBL/GenBank/DDBJ databases">
        <title>Microbes associate with the intestines of laboratory mice.</title>
        <authorList>
            <person name="Navarre W."/>
            <person name="Wong E."/>
            <person name="Huang K."/>
            <person name="Tropini C."/>
            <person name="Ng K."/>
            <person name="Yu B."/>
        </authorList>
    </citation>
    <scope>NUCLEOTIDE SEQUENCE</scope>
    <source>
        <strain evidence="1">NM01_1-7b</strain>
    </source>
</reference>
<evidence type="ECO:0000313" key="2">
    <source>
        <dbReference type="Proteomes" id="UP000304953"/>
    </source>
</evidence>
<organism evidence="1 2">
    <name type="scientific">Petralouisia muris</name>
    <dbReference type="NCBI Taxonomy" id="3032872"/>
    <lineage>
        <taxon>Bacteria</taxon>
        <taxon>Bacillati</taxon>
        <taxon>Bacillota</taxon>
        <taxon>Clostridia</taxon>
        <taxon>Lachnospirales</taxon>
        <taxon>Lachnospiraceae</taxon>
        <taxon>Petralouisia</taxon>
    </lineage>
</organism>
<name>A0AC61RYZ6_9FIRM</name>
<comment type="caution">
    <text evidence="1">The sequence shown here is derived from an EMBL/GenBank/DDBJ whole genome shotgun (WGS) entry which is preliminary data.</text>
</comment>
<evidence type="ECO:0000313" key="1">
    <source>
        <dbReference type="EMBL" id="TGY97244.1"/>
    </source>
</evidence>